<accession>A0A4R3JRS6</accession>
<evidence type="ECO:0000259" key="12">
    <source>
        <dbReference type="PROSITE" id="PS50011"/>
    </source>
</evidence>
<dbReference type="FunFam" id="3.30.200.20:FF:000035">
    <property type="entry name" value="Serine/threonine protein kinase Stk1"/>
    <property type="match status" value="1"/>
</dbReference>
<keyword evidence="5 15" id="KW-0418">Kinase</keyword>
<dbReference type="RefSeq" id="WP_116441792.1">
    <property type="nucleotide sequence ID" value="NZ_BHEO01000008.1"/>
</dbReference>
<evidence type="ECO:0000256" key="3">
    <source>
        <dbReference type="ARBA" id="ARBA00022679"/>
    </source>
</evidence>
<dbReference type="Gene3D" id="3.30.200.20">
    <property type="entry name" value="Phosphorylase Kinase, domain 1"/>
    <property type="match status" value="1"/>
</dbReference>
<reference evidence="15 16" key="2">
    <citation type="submission" date="2019-03" db="EMBL/GenBank/DDBJ databases">
        <title>Genomic Encyclopedia of Type Strains, Phase IV (KMG-IV): sequencing the most valuable type-strain genomes for metagenomic binning, comparative biology and taxonomic classification.</title>
        <authorList>
            <person name="Goeker M."/>
        </authorList>
    </citation>
    <scope>NUCLEOTIDE SEQUENCE [LARGE SCALE GENOMIC DNA]</scope>
    <source>
        <strain evidence="15 16">DSM 103426</strain>
    </source>
</reference>
<name>A0A4R3JRS6_9FIRM</name>
<evidence type="ECO:0000256" key="2">
    <source>
        <dbReference type="ARBA" id="ARBA00022527"/>
    </source>
</evidence>
<dbReference type="Proteomes" id="UP000702954">
    <property type="component" value="Unassembled WGS sequence"/>
</dbReference>
<dbReference type="PANTHER" id="PTHR43289">
    <property type="entry name" value="MITOGEN-ACTIVATED PROTEIN KINASE KINASE KINASE 20-RELATED"/>
    <property type="match status" value="1"/>
</dbReference>
<dbReference type="PROSITE" id="PS00107">
    <property type="entry name" value="PROTEIN_KINASE_ATP"/>
    <property type="match status" value="1"/>
</dbReference>
<dbReference type="Pfam" id="PF03793">
    <property type="entry name" value="PASTA"/>
    <property type="match status" value="4"/>
</dbReference>
<sequence length="724" mass="78776">MLNEGTMLNGRYEILGKIGAGGMADVYKGKDHKLNRFIAIKVLKKEFHEDDSFIQKFTSEAQAAGGLMHPNVVNVYDVGEDQGANYMVMELVEGITLKQYIQKKGRLSAKEAISITIQMANGIQAAHNKNIIHRDIKPQNVIISKEGKVKVTDFGIAKAANSNTMSSTVLGSVHYTSPEQARGAASDARSDIYSLGITMYEMVTGRLPFDGDTAVAVAVKHLQEEIVSPAEYVPELPYSLEQIILKCTQKRAEFRYPDVASLVLDLKRSLVDPEGDFVRIRRVPGSDTVMLSEGELQQLQMNNISARRYDDYDDDDYDEEQYDDYDNDYDDDDYDDDYDDEYDQDDDYDEDDYGRGTSRKRNGDVNPRMNKLIKILMIVVAVLIAFFVIMMAGKAAGIFGSGLGFVTEDSKDKVKVPNVVGKTQADAIEALNKVNLGYELVDGGESDKYEKGYVMEQGTKAGTKIAKNTRVKIVVSSGKKKEEVTMPDVKGLNQDKAQKELEKLGLKVSVTYEYSSMYTEGEVISTTYEPGTKVAKGTEVGMQVSKGEEPIEKVAVPEITGKTEVDAIAALEAVGLYAGDRKEEYSDEPAGTVISQDIAGGNKIEVGGSVGYTVSKGKEKAKMPAVIGLSEADAKAQLQAAGLTPVIYHEANENPKGSVFYASANTGDELEKGATVEIWISDGPAEQPPTDGNNNGNTDHNGSGDNNSGSTDGNTTGQEGNSGH</sequence>
<dbReference type="NCBIfam" id="NF033483">
    <property type="entry name" value="PknB_PASTA_kin"/>
    <property type="match status" value="1"/>
</dbReference>
<proteinExistence type="predicted"/>
<dbReference type="GO" id="GO:0005524">
    <property type="term" value="F:ATP binding"/>
    <property type="evidence" value="ECO:0007669"/>
    <property type="project" value="UniProtKB-UniRule"/>
</dbReference>
<keyword evidence="2" id="KW-0723">Serine/threonine-protein kinase</keyword>
<evidence type="ECO:0000256" key="5">
    <source>
        <dbReference type="ARBA" id="ARBA00022777"/>
    </source>
</evidence>
<dbReference type="EC" id="2.7.11.1" evidence="1"/>
<dbReference type="InterPro" id="IPR005543">
    <property type="entry name" value="PASTA_dom"/>
</dbReference>
<dbReference type="InterPro" id="IPR000719">
    <property type="entry name" value="Prot_kinase_dom"/>
</dbReference>
<evidence type="ECO:0000256" key="10">
    <source>
        <dbReference type="SAM" id="MobiDB-lite"/>
    </source>
</evidence>
<dbReference type="PROSITE" id="PS51178">
    <property type="entry name" value="PASTA"/>
    <property type="match status" value="4"/>
</dbReference>
<dbReference type="CDD" id="cd06577">
    <property type="entry name" value="PASTA_pknB"/>
    <property type="match status" value="4"/>
</dbReference>
<feature type="domain" description="PASTA" evidence="13">
    <location>
        <begin position="410"/>
        <end position="477"/>
    </location>
</feature>
<dbReference type="InterPro" id="IPR011009">
    <property type="entry name" value="Kinase-like_dom_sf"/>
</dbReference>
<feature type="domain" description="Protein kinase" evidence="12">
    <location>
        <begin position="12"/>
        <end position="271"/>
    </location>
</feature>
<organism evidence="15 16">
    <name type="scientific">Faecalimonas umbilicata</name>
    <dbReference type="NCBI Taxonomy" id="1912855"/>
    <lineage>
        <taxon>Bacteria</taxon>
        <taxon>Bacillati</taxon>
        <taxon>Bacillota</taxon>
        <taxon>Clostridia</taxon>
        <taxon>Lachnospirales</taxon>
        <taxon>Lachnospiraceae</taxon>
        <taxon>Faecalimonas</taxon>
    </lineage>
</organism>
<evidence type="ECO:0000256" key="4">
    <source>
        <dbReference type="ARBA" id="ARBA00022741"/>
    </source>
</evidence>
<dbReference type="EMBL" id="SLZV01000002">
    <property type="protein sequence ID" value="TCS69870.1"/>
    <property type="molecule type" value="Genomic_DNA"/>
</dbReference>
<gene>
    <name evidence="15" type="ORF">EDD74_10237</name>
    <name evidence="14" type="ORF">FAEUMB_18840</name>
</gene>
<reference evidence="14 17" key="1">
    <citation type="journal article" date="2018" name="Int. J. Syst. Evol. Microbiol.">
        <title>Draft Genome Sequence of Faecalimonas umbilicata JCM 30896T, an Acetate-Producing Bacterium Isolated from Human Feces.</title>
        <authorList>
            <person name="Sakamoto M."/>
            <person name="Ikeyama N."/>
            <person name="Yuki M."/>
            <person name="Ohkuma M."/>
        </authorList>
    </citation>
    <scope>NUCLEOTIDE SEQUENCE [LARGE SCALE GENOMIC DNA]</scope>
    <source>
        <strain evidence="14 17">EGH7</strain>
    </source>
</reference>
<evidence type="ECO:0000256" key="11">
    <source>
        <dbReference type="SAM" id="Phobius"/>
    </source>
</evidence>
<feature type="binding site" evidence="9">
    <location>
        <position position="41"/>
    </location>
    <ligand>
        <name>ATP</name>
        <dbReference type="ChEBI" id="CHEBI:30616"/>
    </ligand>
</feature>
<feature type="region of interest" description="Disordered" evidence="10">
    <location>
        <begin position="677"/>
        <end position="724"/>
    </location>
</feature>
<dbReference type="PANTHER" id="PTHR43289:SF34">
    <property type="entry name" value="SERINE_THREONINE-PROTEIN KINASE YBDM-RELATED"/>
    <property type="match status" value="1"/>
</dbReference>
<dbReference type="InterPro" id="IPR008271">
    <property type="entry name" value="Ser/Thr_kinase_AS"/>
</dbReference>
<evidence type="ECO:0000313" key="16">
    <source>
        <dbReference type="Proteomes" id="UP000294613"/>
    </source>
</evidence>
<dbReference type="PROSITE" id="PS00108">
    <property type="entry name" value="PROTEIN_KINASE_ST"/>
    <property type="match status" value="1"/>
</dbReference>
<protein>
    <recommendedName>
        <fullName evidence="1">non-specific serine/threonine protein kinase</fullName>
        <ecNumber evidence="1">2.7.11.1</ecNumber>
    </recommendedName>
</protein>
<feature type="domain" description="PASTA" evidence="13">
    <location>
        <begin position="617"/>
        <end position="682"/>
    </location>
</feature>
<evidence type="ECO:0000256" key="9">
    <source>
        <dbReference type="PROSITE-ProRule" id="PRU10141"/>
    </source>
</evidence>
<keyword evidence="11" id="KW-0812">Transmembrane</keyword>
<feature type="domain" description="PASTA" evidence="13">
    <location>
        <begin position="550"/>
        <end position="616"/>
    </location>
</feature>
<dbReference type="PROSITE" id="PS50011">
    <property type="entry name" value="PROTEIN_KINASE_DOM"/>
    <property type="match status" value="1"/>
</dbReference>
<dbReference type="SMART" id="SM00740">
    <property type="entry name" value="PASTA"/>
    <property type="match status" value="4"/>
</dbReference>
<dbReference type="SUPFAM" id="SSF56112">
    <property type="entry name" value="Protein kinase-like (PK-like)"/>
    <property type="match status" value="1"/>
</dbReference>
<keyword evidence="11" id="KW-0472">Membrane</keyword>
<evidence type="ECO:0000313" key="17">
    <source>
        <dbReference type="Proteomes" id="UP000702954"/>
    </source>
</evidence>
<dbReference type="FunFam" id="1.10.510.10:FF:000021">
    <property type="entry name" value="Serine/threonine protein kinase"/>
    <property type="match status" value="1"/>
</dbReference>
<dbReference type="SUPFAM" id="SSF54184">
    <property type="entry name" value="Penicillin-binding protein 2x (pbp-2x), c-terminal domain"/>
    <property type="match status" value="2"/>
</dbReference>
<evidence type="ECO:0000256" key="6">
    <source>
        <dbReference type="ARBA" id="ARBA00022840"/>
    </source>
</evidence>
<dbReference type="InterPro" id="IPR017441">
    <property type="entry name" value="Protein_kinase_ATP_BS"/>
</dbReference>
<evidence type="ECO:0000313" key="14">
    <source>
        <dbReference type="EMBL" id="GBU05343.1"/>
    </source>
</evidence>
<feature type="compositionally biased region" description="Acidic residues" evidence="10">
    <location>
        <begin position="311"/>
        <end position="352"/>
    </location>
</feature>
<feature type="transmembrane region" description="Helical" evidence="11">
    <location>
        <begin position="375"/>
        <end position="393"/>
    </location>
</feature>
<dbReference type="SMART" id="SM00220">
    <property type="entry name" value="S_TKc"/>
    <property type="match status" value="1"/>
</dbReference>
<keyword evidence="4 9" id="KW-0547">Nucleotide-binding</keyword>
<comment type="catalytic activity">
    <reaction evidence="8">
        <text>L-seryl-[protein] + ATP = O-phospho-L-seryl-[protein] + ADP + H(+)</text>
        <dbReference type="Rhea" id="RHEA:17989"/>
        <dbReference type="Rhea" id="RHEA-COMP:9863"/>
        <dbReference type="Rhea" id="RHEA-COMP:11604"/>
        <dbReference type="ChEBI" id="CHEBI:15378"/>
        <dbReference type="ChEBI" id="CHEBI:29999"/>
        <dbReference type="ChEBI" id="CHEBI:30616"/>
        <dbReference type="ChEBI" id="CHEBI:83421"/>
        <dbReference type="ChEBI" id="CHEBI:456216"/>
        <dbReference type="EC" id="2.7.11.1"/>
    </reaction>
</comment>
<dbReference type="GO" id="GO:0004674">
    <property type="term" value="F:protein serine/threonine kinase activity"/>
    <property type="evidence" value="ECO:0007669"/>
    <property type="project" value="UniProtKB-KW"/>
</dbReference>
<feature type="compositionally biased region" description="Low complexity" evidence="10">
    <location>
        <begin position="690"/>
        <end position="717"/>
    </location>
</feature>
<keyword evidence="3" id="KW-0808">Transferase</keyword>
<keyword evidence="11" id="KW-1133">Transmembrane helix</keyword>
<feature type="region of interest" description="Disordered" evidence="10">
    <location>
        <begin position="309"/>
        <end position="362"/>
    </location>
</feature>
<evidence type="ECO:0000259" key="13">
    <source>
        <dbReference type="PROSITE" id="PS51178"/>
    </source>
</evidence>
<evidence type="ECO:0000256" key="1">
    <source>
        <dbReference type="ARBA" id="ARBA00012513"/>
    </source>
</evidence>
<evidence type="ECO:0000313" key="15">
    <source>
        <dbReference type="EMBL" id="TCS69870.1"/>
    </source>
</evidence>
<keyword evidence="6 9" id="KW-0067">ATP-binding</keyword>
<comment type="catalytic activity">
    <reaction evidence="7">
        <text>L-threonyl-[protein] + ATP = O-phospho-L-threonyl-[protein] + ADP + H(+)</text>
        <dbReference type="Rhea" id="RHEA:46608"/>
        <dbReference type="Rhea" id="RHEA-COMP:11060"/>
        <dbReference type="Rhea" id="RHEA-COMP:11605"/>
        <dbReference type="ChEBI" id="CHEBI:15378"/>
        <dbReference type="ChEBI" id="CHEBI:30013"/>
        <dbReference type="ChEBI" id="CHEBI:30616"/>
        <dbReference type="ChEBI" id="CHEBI:61977"/>
        <dbReference type="ChEBI" id="CHEBI:456216"/>
        <dbReference type="EC" id="2.7.11.1"/>
    </reaction>
</comment>
<dbReference type="CDD" id="cd14014">
    <property type="entry name" value="STKc_PknB_like"/>
    <property type="match status" value="1"/>
</dbReference>
<dbReference type="AlphaFoldDB" id="A0A4R3JRS6"/>
<evidence type="ECO:0000256" key="7">
    <source>
        <dbReference type="ARBA" id="ARBA00047899"/>
    </source>
</evidence>
<keyword evidence="17" id="KW-1185">Reference proteome</keyword>
<dbReference type="Gene3D" id="1.10.510.10">
    <property type="entry name" value="Transferase(Phosphotransferase) domain 1"/>
    <property type="match status" value="1"/>
</dbReference>
<dbReference type="Gene3D" id="3.30.10.20">
    <property type="match status" value="4"/>
</dbReference>
<dbReference type="Proteomes" id="UP000294613">
    <property type="component" value="Unassembled WGS sequence"/>
</dbReference>
<evidence type="ECO:0000256" key="8">
    <source>
        <dbReference type="ARBA" id="ARBA00048679"/>
    </source>
</evidence>
<dbReference type="EMBL" id="BHEO01000008">
    <property type="protein sequence ID" value="GBU05343.1"/>
    <property type="molecule type" value="Genomic_DNA"/>
</dbReference>
<feature type="domain" description="PASTA" evidence="13">
    <location>
        <begin position="480"/>
        <end position="546"/>
    </location>
</feature>
<dbReference type="Pfam" id="PF00069">
    <property type="entry name" value="Pkinase"/>
    <property type="match status" value="1"/>
</dbReference>
<comment type="caution">
    <text evidence="15">The sequence shown here is derived from an EMBL/GenBank/DDBJ whole genome shotgun (WGS) entry which is preliminary data.</text>
</comment>